<sequence>MEEEPHQSLRTGKLWDPTAAANAPVASPQDPNEHPQIPFKYASQLLADQANKVRRLALVLKKQLAKDYDNIKKVVVTVHTALSLPVGDSKRFGNRPMYARATKDFHKRPWFSNVAVQGEDPGQPPVDLYARVRMFLSFWAVNPETRARTRREVALMRYYKELGSRDVTN</sequence>
<gene>
    <name evidence="2" type="ORF">KFL_000720010</name>
</gene>
<dbReference type="AlphaFoldDB" id="A0A1Y1HTG5"/>
<evidence type="ECO:0000313" key="2">
    <source>
        <dbReference type="EMBL" id="GAQ81132.1"/>
    </source>
</evidence>
<dbReference type="EMBL" id="DF237021">
    <property type="protein sequence ID" value="GAQ81132.1"/>
    <property type="molecule type" value="Genomic_DNA"/>
</dbReference>
<keyword evidence="3" id="KW-1185">Reference proteome</keyword>
<dbReference type="OrthoDB" id="3246013at2759"/>
<protein>
    <submittedName>
        <fullName evidence="2">Uncharacterized protein</fullName>
    </submittedName>
</protein>
<proteinExistence type="predicted"/>
<accession>A0A1Y1HTG5</accession>
<organism evidence="2 3">
    <name type="scientific">Klebsormidium nitens</name>
    <name type="common">Green alga</name>
    <name type="synonym">Ulothrix nitens</name>
    <dbReference type="NCBI Taxonomy" id="105231"/>
    <lineage>
        <taxon>Eukaryota</taxon>
        <taxon>Viridiplantae</taxon>
        <taxon>Streptophyta</taxon>
        <taxon>Klebsormidiophyceae</taxon>
        <taxon>Klebsormidiales</taxon>
        <taxon>Klebsormidiaceae</taxon>
        <taxon>Klebsormidium</taxon>
    </lineage>
</organism>
<feature type="region of interest" description="Disordered" evidence="1">
    <location>
        <begin position="1"/>
        <end position="36"/>
    </location>
</feature>
<reference evidence="2 3" key="1">
    <citation type="journal article" date="2014" name="Nat. Commun.">
        <title>Klebsormidium flaccidum genome reveals primary factors for plant terrestrial adaptation.</title>
        <authorList>
            <person name="Hori K."/>
            <person name="Maruyama F."/>
            <person name="Fujisawa T."/>
            <person name="Togashi T."/>
            <person name="Yamamoto N."/>
            <person name="Seo M."/>
            <person name="Sato S."/>
            <person name="Yamada T."/>
            <person name="Mori H."/>
            <person name="Tajima N."/>
            <person name="Moriyama T."/>
            <person name="Ikeuchi M."/>
            <person name="Watanabe M."/>
            <person name="Wada H."/>
            <person name="Kobayashi K."/>
            <person name="Saito M."/>
            <person name="Masuda T."/>
            <person name="Sasaki-Sekimoto Y."/>
            <person name="Mashiguchi K."/>
            <person name="Awai K."/>
            <person name="Shimojima M."/>
            <person name="Masuda S."/>
            <person name="Iwai M."/>
            <person name="Nobusawa T."/>
            <person name="Narise T."/>
            <person name="Kondo S."/>
            <person name="Saito H."/>
            <person name="Sato R."/>
            <person name="Murakawa M."/>
            <person name="Ihara Y."/>
            <person name="Oshima-Yamada Y."/>
            <person name="Ohtaka K."/>
            <person name="Satoh M."/>
            <person name="Sonobe K."/>
            <person name="Ishii M."/>
            <person name="Ohtani R."/>
            <person name="Kanamori-Sato M."/>
            <person name="Honoki R."/>
            <person name="Miyazaki D."/>
            <person name="Mochizuki H."/>
            <person name="Umetsu J."/>
            <person name="Higashi K."/>
            <person name="Shibata D."/>
            <person name="Kamiya Y."/>
            <person name="Sato N."/>
            <person name="Nakamura Y."/>
            <person name="Tabata S."/>
            <person name="Ida S."/>
            <person name="Kurokawa K."/>
            <person name="Ohta H."/>
        </authorList>
    </citation>
    <scope>NUCLEOTIDE SEQUENCE [LARGE SCALE GENOMIC DNA]</scope>
    <source>
        <strain evidence="2 3">NIES-2285</strain>
    </source>
</reference>
<name>A0A1Y1HTG5_KLENI</name>
<dbReference type="Proteomes" id="UP000054558">
    <property type="component" value="Unassembled WGS sequence"/>
</dbReference>
<evidence type="ECO:0000313" key="3">
    <source>
        <dbReference type="Proteomes" id="UP000054558"/>
    </source>
</evidence>
<evidence type="ECO:0000256" key="1">
    <source>
        <dbReference type="SAM" id="MobiDB-lite"/>
    </source>
</evidence>